<evidence type="ECO:0000256" key="1">
    <source>
        <dbReference type="ARBA" id="ARBA00004141"/>
    </source>
</evidence>
<keyword evidence="11" id="KW-1185">Reference proteome</keyword>
<dbReference type="PANTHER" id="PTHR13533:SF1">
    <property type="entry name" value="N-ACETYLNEURAMINATE 9-O-ACETYLTRANSFERASE"/>
    <property type="match status" value="1"/>
</dbReference>
<dbReference type="GO" id="GO:0005975">
    <property type="term" value="P:carbohydrate metabolic process"/>
    <property type="evidence" value="ECO:0007669"/>
    <property type="project" value="UniProtKB-ARBA"/>
</dbReference>
<evidence type="ECO:0000256" key="3">
    <source>
        <dbReference type="ARBA" id="ARBA00022679"/>
    </source>
</evidence>
<keyword evidence="3" id="KW-0808">Transferase</keyword>
<feature type="transmembrane region" description="Helical" evidence="8">
    <location>
        <begin position="34"/>
        <end position="58"/>
    </location>
</feature>
<dbReference type="PANTHER" id="PTHR13533">
    <property type="entry name" value="N-ACETYLNEURAMINATE 9-O-ACETYLTRANSFERASE"/>
    <property type="match status" value="1"/>
</dbReference>
<evidence type="ECO:0000256" key="5">
    <source>
        <dbReference type="ARBA" id="ARBA00022989"/>
    </source>
</evidence>
<evidence type="ECO:0000256" key="6">
    <source>
        <dbReference type="ARBA" id="ARBA00023136"/>
    </source>
</evidence>
<organism evidence="10 11">
    <name type="scientific">Anopheles maculatus</name>
    <dbReference type="NCBI Taxonomy" id="74869"/>
    <lineage>
        <taxon>Eukaryota</taxon>
        <taxon>Metazoa</taxon>
        <taxon>Ecdysozoa</taxon>
        <taxon>Arthropoda</taxon>
        <taxon>Hexapoda</taxon>
        <taxon>Insecta</taxon>
        <taxon>Pterygota</taxon>
        <taxon>Neoptera</taxon>
        <taxon>Endopterygota</taxon>
        <taxon>Diptera</taxon>
        <taxon>Nematocera</taxon>
        <taxon>Culicoidea</taxon>
        <taxon>Culicidae</taxon>
        <taxon>Anophelinae</taxon>
        <taxon>Anopheles</taxon>
        <taxon>Anopheles maculatus group</taxon>
    </lineage>
</organism>
<reference evidence="11" key="1">
    <citation type="submission" date="2013-09" db="EMBL/GenBank/DDBJ databases">
        <title>The Genome Sequence of Anopheles maculatus species B.</title>
        <authorList>
            <consortium name="The Broad Institute Genomics Platform"/>
            <person name="Neafsey D.E."/>
            <person name="Besansky N."/>
            <person name="Howell P."/>
            <person name="Walton C."/>
            <person name="Young S.K."/>
            <person name="Zeng Q."/>
            <person name="Gargeya S."/>
            <person name="Fitzgerald M."/>
            <person name="Haas B."/>
            <person name="Abouelleil A."/>
            <person name="Allen A.W."/>
            <person name="Alvarado L."/>
            <person name="Arachchi H.M."/>
            <person name="Berlin A.M."/>
            <person name="Chapman S.B."/>
            <person name="Gainer-Dewar J."/>
            <person name="Goldberg J."/>
            <person name="Griggs A."/>
            <person name="Gujja S."/>
            <person name="Hansen M."/>
            <person name="Howarth C."/>
            <person name="Imamovic A."/>
            <person name="Ireland A."/>
            <person name="Larimer J."/>
            <person name="McCowan C."/>
            <person name="Murphy C."/>
            <person name="Pearson M."/>
            <person name="Poon T.W."/>
            <person name="Priest M."/>
            <person name="Roberts A."/>
            <person name="Saif S."/>
            <person name="Shea T."/>
            <person name="Sisk P."/>
            <person name="Sykes S."/>
            <person name="Wortman J."/>
            <person name="Nusbaum C."/>
            <person name="Birren B."/>
        </authorList>
    </citation>
    <scope>NUCLEOTIDE SEQUENCE [LARGE SCALE GENOMIC DNA]</scope>
    <source>
        <strain evidence="11">maculatus3</strain>
    </source>
</reference>
<name>A0A182SUU9_9DIPT</name>
<dbReference type="EnsemblMetazoa" id="AMAM013888-RA">
    <property type="protein sequence ID" value="AMAM013888-PA"/>
    <property type="gene ID" value="AMAM013888"/>
</dbReference>
<dbReference type="VEuPathDB" id="VectorBase:AMAM013888"/>
<keyword evidence="7" id="KW-0325">Glycoprotein</keyword>
<evidence type="ECO:0000256" key="8">
    <source>
        <dbReference type="SAM" id="Phobius"/>
    </source>
</evidence>
<dbReference type="Pfam" id="PF07779">
    <property type="entry name" value="Cas1_AcylT"/>
    <property type="match status" value="1"/>
</dbReference>
<feature type="transmembrane region" description="Helical" evidence="8">
    <location>
        <begin position="79"/>
        <end position="97"/>
    </location>
</feature>
<evidence type="ECO:0000256" key="2">
    <source>
        <dbReference type="ARBA" id="ARBA00010666"/>
    </source>
</evidence>
<comment type="subcellular location">
    <subcellularLocation>
        <location evidence="1">Membrane</location>
        <topology evidence="1">Multi-pass membrane protein</topology>
    </subcellularLocation>
</comment>
<evidence type="ECO:0000313" key="10">
    <source>
        <dbReference type="EnsemblMetazoa" id="AMAM013888-PA"/>
    </source>
</evidence>
<dbReference type="GO" id="GO:0005794">
    <property type="term" value="C:Golgi apparatus"/>
    <property type="evidence" value="ECO:0007669"/>
    <property type="project" value="UniProtKB-ARBA"/>
</dbReference>
<comment type="similarity">
    <text evidence="2">Belongs to the PC-esterase family. CASD1 subfamily.</text>
</comment>
<reference evidence="10" key="2">
    <citation type="submission" date="2020-05" db="UniProtKB">
        <authorList>
            <consortium name="EnsemblMetazoa"/>
        </authorList>
    </citation>
    <scope>IDENTIFICATION</scope>
    <source>
        <strain evidence="10">maculatus3</strain>
    </source>
</reference>
<evidence type="ECO:0000256" key="7">
    <source>
        <dbReference type="ARBA" id="ARBA00023180"/>
    </source>
</evidence>
<sequence length="101" mass="11723">MRTRYSSFFAWFGKISLELFLCQYHIWLAADRNGVLVLLPGFPTVNVLITSFIFVCVSHEIHRVTSVLLPYAVPNDWKLALRNILFFVILLIPLGRYDGMF</sequence>
<evidence type="ECO:0000313" key="11">
    <source>
        <dbReference type="Proteomes" id="UP000075901"/>
    </source>
</evidence>
<dbReference type="InterPro" id="IPR012419">
    <property type="entry name" value="Cas1_AcylTrans_dom"/>
</dbReference>
<feature type="domain" description="Cas1p 10 TM acyl transferase" evidence="9">
    <location>
        <begin position="1"/>
        <end position="84"/>
    </location>
</feature>
<accession>A0A182SUU9</accession>
<dbReference type="AlphaFoldDB" id="A0A182SUU9"/>
<protein>
    <recommendedName>
        <fullName evidence="9">Cas1p 10 TM acyl transferase domain-containing protein</fullName>
    </recommendedName>
</protein>
<keyword evidence="6 8" id="KW-0472">Membrane</keyword>
<dbReference type="GO" id="GO:0016740">
    <property type="term" value="F:transferase activity"/>
    <property type="evidence" value="ECO:0007669"/>
    <property type="project" value="UniProtKB-KW"/>
</dbReference>
<dbReference type="GO" id="GO:0016020">
    <property type="term" value="C:membrane"/>
    <property type="evidence" value="ECO:0007669"/>
    <property type="project" value="UniProtKB-SubCell"/>
</dbReference>
<evidence type="ECO:0000256" key="4">
    <source>
        <dbReference type="ARBA" id="ARBA00022692"/>
    </source>
</evidence>
<dbReference type="Proteomes" id="UP000075901">
    <property type="component" value="Unassembled WGS sequence"/>
</dbReference>
<evidence type="ECO:0000259" key="9">
    <source>
        <dbReference type="Pfam" id="PF07779"/>
    </source>
</evidence>
<feature type="transmembrane region" description="Helical" evidence="8">
    <location>
        <begin position="7"/>
        <end position="28"/>
    </location>
</feature>
<keyword evidence="4 8" id="KW-0812">Transmembrane</keyword>
<proteinExistence type="inferred from homology"/>
<keyword evidence="5 8" id="KW-1133">Transmembrane helix</keyword>